<comment type="similarity">
    <text evidence="1">Belongs to the ETF beta-subunit/FixA family.</text>
</comment>
<evidence type="ECO:0000313" key="5">
    <source>
        <dbReference type="EMBL" id="CAB5015987.1"/>
    </source>
</evidence>
<sequence>MTPIIGVCVKWIGSQPTSGHEADARFAQFSASDQAALEVSLQRAEQQSARVRVVSVAPIAARSHLVALCASGAHELVHIAAEGQSSSAHVAHELAQHLRDCASVWCGDYSLDRGSGSVPAFLASTLGAQQALGIVGISATNNNSLDLLRRLDAGRREIVRVMEPFIISVEGSMATLRRASLASTLRPTANIIEASLAEPSTLSLGDFSPFRPRPRTVKAPAGETALDRIKAATSANSPQKHSEIVTLAPEDAAQYIVERLTEWGYLS</sequence>
<evidence type="ECO:0000256" key="3">
    <source>
        <dbReference type="ARBA" id="ARBA00022982"/>
    </source>
</evidence>
<gene>
    <name evidence="5" type="ORF">UFOPK4098_00579</name>
    <name evidence="6" type="ORF">UFOPK4347_00972</name>
</gene>
<dbReference type="AlphaFoldDB" id="A0A6J7UK91"/>
<organism evidence="6">
    <name type="scientific">freshwater metagenome</name>
    <dbReference type="NCBI Taxonomy" id="449393"/>
    <lineage>
        <taxon>unclassified sequences</taxon>
        <taxon>metagenomes</taxon>
        <taxon>ecological metagenomes</taxon>
    </lineage>
</organism>
<dbReference type="SUPFAM" id="SSF52402">
    <property type="entry name" value="Adenine nucleotide alpha hydrolases-like"/>
    <property type="match status" value="1"/>
</dbReference>
<dbReference type="EMBL" id="CAFBQU010000022">
    <property type="protein sequence ID" value="CAB5065592.1"/>
    <property type="molecule type" value="Genomic_DNA"/>
</dbReference>
<protein>
    <submittedName>
        <fullName evidence="6">Unannotated protein</fullName>
    </submittedName>
</protein>
<evidence type="ECO:0000259" key="4">
    <source>
        <dbReference type="Pfam" id="PF01012"/>
    </source>
</evidence>
<dbReference type="PANTHER" id="PTHR21294">
    <property type="entry name" value="ELECTRON TRANSFER FLAVOPROTEIN BETA-SUBUNIT"/>
    <property type="match status" value="1"/>
</dbReference>
<reference evidence="6" key="1">
    <citation type="submission" date="2020-05" db="EMBL/GenBank/DDBJ databases">
        <authorList>
            <person name="Chiriac C."/>
            <person name="Salcher M."/>
            <person name="Ghai R."/>
            <person name="Kavagutti S V."/>
        </authorList>
    </citation>
    <scope>NUCLEOTIDE SEQUENCE</scope>
</reference>
<dbReference type="GO" id="GO:0009055">
    <property type="term" value="F:electron transfer activity"/>
    <property type="evidence" value="ECO:0007669"/>
    <property type="project" value="InterPro"/>
</dbReference>
<dbReference type="EMBL" id="CAFBPN010000020">
    <property type="protein sequence ID" value="CAB5015987.1"/>
    <property type="molecule type" value="Genomic_DNA"/>
</dbReference>
<dbReference type="Pfam" id="PF01012">
    <property type="entry name" value="ETF"/>
    <property type="match status" value="1"/>
</dbReference>
<evidence type="ECO:0000313" key="6">
    <source>
        <dbReference type="EMBL" id="CAB5065592.1"/>
    </source>
</evidence>
<dbReference type="InterPro" id="IPR012255">
    <property type="entry name" value="ETF_b"/>
</dbReference>
<name>A0A6J7UK91_9ZZZZ</name>
<keyword evidence="2" id="KW-0813">Transport</keyword>
<dbReference type="InterPro" id="IPR014729">
    <property type="entry name" value="Rossmann-like_a/b/a_fold"/>
</dbReference>
<feature type="domain" description="Electron transfer flavoprotein alpha/beta-subunit N-terminal" evidence="4">
    <location>
        <begin position="27"/>
        <end position="173"/>
    </location>
</feature>
<keyword evidence="3" id="KW-0249">Electron transport</keyword>
<dbReference type="InterPro" id="IPR014730">
    <property type="entry name" value="ETF_a/b_N"/>
</dbReference>
<evidence type="ECO:0000256" key="2">
    <source>
        <dbReference type="ARBA" id="ARBA00022448"/>
    </source>
</evidence>
<dbReference type="PANTHER" id="PTHR21294:SF8">
    <property type="entry name" value="ELECTRON TRANSFER FLAVOPROTEIN SUBUNIT BETA"/>
    <property type="match status" value="1"/>
</dbReference>
<proteinExistence type="inferred from homology"/>
<dbReference type="Gene3D" id="3.40.50.620">
    <property type="entry name" value="HUPs"/>
    <property type="match status" value="1"/>
</dbReference>
<accession>A0A6J7UK91</accession>
<evidence type="ECO:0000256" key="1">
    <source>
        <dbReference type="ARBA" id="ARBA00007557"/>
    </source>
</evidence>